<evidence type="ECO:0000259" key="4">
    <source>
        <dbReference type="PROSITE" id="PS51671"/>
    </source>
</evidence>
<dbReference type="GO" id="GO:0006355">
    <property type="term" value="P:regulation of DNA-templated transcription"/>
    <property type="evidence" value="ECO:0000318"/>
    <property type="project" value="GO_Central"/>
</dbReference>
<dbReference type="EnsemblPlants" id="Pp3c21_1680V3.2">
    <property type="protein sequence ID" value="Pp3c21_1680V3.2"/>
    <property type="gene ID" value="Pp3c21_1680"/>
</dbReference>
<keyword evidence="3" id="KW-0175">Coiled coil</keyword>
<dbReference type="Proteomes" id="UP000006727">
    <property type="component" value="Chromosome 21"/>
</dbReference>
<keyword evidence="2" id="KW-0539">Nucleus</keyword>
<dbReference type="InterPro" id="IPR054502">
    <property type="entry name" value="bHLH-TF_ACT-like_plant"/>
</dbReference>
<evidence type="ECO:0000256" key="1">
    <source>
        <dbReference type="ARBA" id="ARBA00004123"/>
    </source>
</evidence>
<comment type="subcellular location">
    <subcellularLocation>
        <location evidence="1">Nucleus</location>
    </subcellularLocation>
</comment>
<dbReference type="FunCoup" id="A0A2K1IQD2">
    <property type="interactions" value="625"/>
</dbReference>
<dbReference type="PROSITE" id="PS51671">
    <property type="entry name" value="ACT"/>
    <property type="match status" value="1"/>
</dbReference>
<dbReference type="GeneID" id="112274024"/>
<evidence type="ECO:0000313" key="7">
    <source>
        <dbReference type="Proteomes" id="UP000006727"/>
    </source>
</evidence>
<dbReference type="GO" id="GO:0043565">
    <property type="term" value="F:sequence-specific DNA binding"/>
    <property type="evidence" value="ECO:0000318"/>
    <property type="project" value="GO_Central"/>
</dbReference>
<keyword evidence="7" id="KW-1185">Reference proteome</keyword>
<sequence length="270" mass="30266">MALGMGLPAEQCDIFDLHNYADQEYWSDLEDLEVDEEYAVTPREFEPVVPRSSKRTYGVFVNSEAVPERWQRRRIHGQFELLRAATPNSCTDDKTSILADSHEYIERLQRQIQELQCELDASSCFEDDLSCCEDDASSCEDDSSPWFTNEKRTVDSNPAPKSYSALSGICSQPMVEVGRNEKGLKIYVECNNTSGLLVDILNLLESSGMNVEQARISCQEVLFLECLGLKGETGDENDEAHSECVSRLIAEEVAASLRSLIAKKAEVTLQ</sequence>
<evidence type="ECO:0000313" key="5">
    <source>
        <dbReference type="EMBL" id="PNR31489.1"/>
    </source>
</evidence>
<evidence type="ECO:0000256" key="3">
    <source>
        <dbReference type="SAM" id="Coils"/>
    </source>
</evidence>
<reference evidence="5 7" key="1">
    <citation type="journal article" date="2008" name="Science">
        <title>The Physcomitrella genome reveals evolutionary insights into the conquest of land by plants.</title>
        <authorList>
            <person name="Rensing S."/>
            <person name="Lang D."/>
            <person name="Zimmer A."/>
            <person name="Terry A."/>
            <person name="Salamov A."/>
            <person name="Shapiro H."/>
            <person name="Nishiyama T."/>
            <person name="Perroud P.-F."/>
            <person name="Lindquist E."/>
            <person name="Kamisugi Y."/>
            <person name="Tanahashi T."/>
            <person name="Sakakibara K."/>
            <person name="Fujita T."/>
            <person name="Oishi K."/>
            <person name="Shin-I T."/>
            <person name="Kuroki Y."/>
            <person name="Toyoda A."/>
            <person name="Suzuki Y."/>
            <person name="Hashimoto A."/>
            <person name="Yamaguchi K."/>
            <person name="Sugano A."/>
            <person name="Kohara Y."/>
            <person name="Fujiyama A."/>
            <person name="Anterola A."/>
            <person name="Aoki S."/>
            <person name="Ashton N."/>
            <person name="Barbazuk W.B."/>
            <person name="Barker E."/>
            <person name="Bennetzen J."/>
            <person name="Bezanilla M."/>
            <person name="Blankenship R."/>
            <person name="Cho S.H."/>
            <person name="Dutcher S."/>
            <person name="Estelle M."/>
            <person name="Fawcett J.A."/>
            <person name="Gundlach H."/>
            <person name="Hanada K."/>
            <person name="Heyl A."/>
            <person name="Hicks K.A."/>
            <person name="Hugh J."/>
            <person name="Lohr M."/>
            <person name="Mayer K."/>
            <person name="Melkozernov A."/>
            <person name="Murata T."/>
            <person name="Nelson D."/>
            <person name="Pils B."/>
            <person name="Prigge M."/>
            <person name="Reiss B."/>
            <person name="Renner T."/>
            <person name="Rombauts S."/>
            <person name="Rushton P."/>
            <person name="Sanderfoot A."/>
            <person name="Schween G."/>
            <person name="Shiu S.-H."/>
            <person name="Stueber K."/>
            <person name="Theodoulou F.L."/>
            <person name="Tu H."/>
            <person name="Van de Peer Y."/>
            <person name="Verrier P.J."/>
            <person name="Waters E."/>
            <person name="Wood A."/>
            <person name="Yang L."/>
            <person name="Cove D."/>
            <person name="Cuming A."/>
            <person name="Hasebe M."/>
            <person name="Lucas S."/>
            <person name="Mishler D.B."/>
            <person name="Reski R."/>
            <person name="Grigoriev I."/>
            <person name="Quatrano R.S."/>
            <person name="Boore J.L."/>
        </authorList>
    </citation>
    <scope>NUCLEOTIDE SEQUENCE [LARGE SCALE GENOMIC DNA]</scope>
    <source>
        <strain evidence="6 7">cv. Gransden 2004</strain>
    </source>
</reference>
<dbReference type="GO" id="GO:0046983">
    <property type="term" value="F:protein dimerization activity"/>
    <property type="evidence" value="ECO:0007669"/>
    <property type="project" value="InterPro"/>
</dbReference>
<gene>
    <name evidence="6" type="primary">LOC112274024</name>
    <name evidence="5" type="ORF">PHYPA_025610</name>
</gene>
<dbReference type="KEGG" id="ppp:112274024"/>
<dbReference type="SUPFAM" id="SSF47459">
    <property type="entry name" value="HLH, helix-loop-helix DNA-binding domain"/>
    <property type="match status" value="1"/>
</dbReference>
<dbReference type="Gene3D" id="4.10.280.10">
    <property type="entry name" value="Helix-loop-helix DNA-binding domain"/>
    <property type="match status" value="1"/>
</dbReference>
<reference evidence="6" key="3">
    <citation type="submission" date="2020-12" db="UniProtKB">
        <authorList>
            <consortium name="EnsemblPlants"/>
        </authorList>
    </citation>
    <scope>IDENTIFICATION</scope>
</reference>
<dbReference type="InterPro" id="IPR036638">
    <property type="entry name" value="HLH_DNA-bd_sf"/>
</dbReference>
<evidence type="ECO:0000313" key="6">
    <source>
        <dbReference type="EnsemblPlants" id="Pp3c21_1680V3.1"/>
    </source>
</evidence>
<reference evidence="5 7" key="2">
    <citation type="journal article" date="2018" name="Plant J.">
        <title>The Physcomitrella patens chromosome-scale assembly reveals moss genome structure and evolution.</title>
        <authorList>
            <person name="Lang D."/>
            <person name="Ullrich K.K."/>
            <person name="Murat F."/>
            <person name="Fuchs J."/>
            <person name="Jenkins J."/>
            <person name="Haas F.B."/>
            <person name="Piednoel M."/>
            <person name="Gundlach H."/>
            <person name="Van Bel M."/>
            <person name="Meyberg R."/>
            <person name="Vives C."/>
            <person name="Morata J."/>
            <person name="Symeonidi A."/>
            <person name="Hiss M."/>
            <person name="Muchero W."/>
            <person name="Kamisugi Y."/>
            <person name="Saleh O."/>
            <person name="Blanc G."/>
            <person name="Decker E.L."/>
            <person name="van Gessel N."/>
            <person name="Grimwood J."/>
            <person name="Hayes R.D."/>
            <person name="Graham S.W."/>
            <person name="Gunter L.E."/>
            <person name="McDaniel S.F."/>
            <person name="Hoernstein S.N.W."/>
            <person name="Larsson A."/>
            <person name="Li F.W."/>
            <person name="Perroud P.F."/>
            <person name="Phillips J."/>
            <person name="Ranjan P."/>
            <person name="Rokshar D.S."/>
            <person name="Rothfels C.J."/>
            <person name="Schneider L."/>
            <person name="Shu S."/>
            <person name="Stevenson D.W."/>
            <person name="Thummler F."/>
            <person name="Tillich M."/>
            <person name="Villarreal Aguilar J.C."/>
            <person name="Widiez T."/>
            <person name="Wong G.K."/>
            <person name="Wymore A."/>
            <person name="Zhang Y."/>
            <person name="Zimmer A.D."/>
            <person name="Quatrano R.S."/>
            <person name="Mayer K.F.X."/>
            <person name="Goodstein D."/>
            <person name="Casacuberta J.M."/>
            <person name="Vandepoele K."/>
            <person name="Reski R."/>
            <person name="Cuming A.C."/>
            <person name="Tuskan G.A."/>
            <person name="Maumus F."/>
            <person name="Salse J."/>
            <person name="Schmutz J."/>
            <person name="Rensing S.A."/>
        </authorList>
    </citation>
    <scope>NUCLEOTIDE SEQUENCE [LARGE SCALE GENOMIC DNA]</scope>
    <source>
        <strain evidence="6 7">cv. Gransden 2004</strain>
    </source>
</reference>
<dbReference type="EnsemblPlants" id="Pp3c21_1680V3.1">
    <property type="protein sequence ID" value="Pp3c21_1680V3.1"/>
    <property type="gene ID" value="Pp3c21_1680"/>
</dbReference>
<organism evidence="5">
    <name type="scientific">Physcomitrium patens</name>
    <name type="common">Spreading-leaved earth moss</name>
    <name type="synonym">Physcomitrella patens</name>
    <dbReference type="NCBI Taxonomy" id="3218"/>
    <lineage>
        <taxon>Eukaryota</taxon>
        <taxon>Viridiplantae</taxon>
        <taxon>Streptophyta</taxon>
        <taxon>Embryophyta</taxon>
        <taxon>Bryophyta</taxon>
        <taxon>Bryophytina</taxon>
        <taxon>Bryopsida</taxon>
        <taxon>Funariidae</taxon>
        <taxon>Funariales</taxon>
        <taxon>Funariaceae</taxon>
        <taxon>Physcomitrium</taxon>
    </lineage>
</organism>
<dbReference type="PANTHER" id="PTHR31945">
    <property type="entry name" value="TRANSCRIPTION FACTOR SCREAM2-RELATED"/>
    <property type="match status" value="1"/>
</dbReference>
<dbReference type="InterPro" id="IPR002912">
    <property type="entry name" value="ACT_dom"/>
</dbReference>
<dbReference type="InterPro" id="IPR051358">
    <property type="entry name" value="TF_AMS/ICE1/BHLH6-like"/>
</dbReference>
<feature type="domain" description="ACT" evidence="4">
    <location>
        <begin position="185"/>
        <end position="262"/>
    </location>
</feature>
<dbReference type="GO" id="GO:0003700">
    <property type="term" value="F:DNA-binding transcription factor activity"/>
    <property type="evidence" value="ECO:0000318"/>
    <property type="project" value="GO_Central"/>
</dbReference>
<protein>
    <recommendedName>
        <fullName evidence="4">ACT domain-containing protein</fullName>
    </recommendedName>
</protein>
<proteinExistence type="predicted"/>
<dbReference type="GO" id="GO:0005634">
    <property type="term" value="C:nucleus"/>
    <property type="evidence" value="ECO:0000318"/>
    <property type="project" value="GO_Central"/>
</dbReference>
<name>A0A2K1IQD2_PHYPA</name>
<dbReference type="EMBL" id="ABEU02000021">
    <property type="protein sequence ID" value="PNR31489.1"/>
    <property type="molecule type" value="Genomic_DNA"/>
</dbReference>
<dbReference type="OrthoDB" id="1917523at2759"/>
<dbReference type="AlphaFoldDB" id="A0A2K1IQD2"/>
<dbReference type="Pfam" id="PF22754">
    <property type="entry name" value="bHLH-TF_ACT-like_plant"/>
    <property type="match status" value="1"/>
</dbReference>
<dbReference type="Gramene" id="Pp3c21_1680V3.1">
    <property type="protein sequence ID" value="Pp3c21_1680V3.1"/>
    <property type="gene ID" value="Pp3c21_1680"/>
</dbReference>
<feature type="coiled-coil region" evidence="3">
    <location>
        <begin position="98"/>
        <end position="125"/>
    </location>
</feature>
<dbReference type="Gramene" id="Pp3c21_1680V3.2">
    <property type="protein sequence ID" value="Pp3c21_1680V3.2"/>
    <property type="gene ID" value="Pp3c21_1680"/>
</dbReference>
<accession>A0A2K1IQD2</accession>
<evidence type="ECO:0000256" key="2">
    <source>
        <dbReference type="ARBA" id="ARBA00023242"/>
    </source>
</evidence>
<dbReference type="RefSeq" id="XP_024358924.1">
    <property type="nucleotide sequence ID" value="XM_024503156.2"/>
</dbReference>
<dbReference type="PANTHER" id="PTHR31945:SF11">
    <property type="entry name" value="TRANSCRIPTION FACTOR ABORTED MICROSPORES"/>
    <property type="match status" value="1"/>
</dbReference>